<dbReference type="Gene3D" id="1.10.150.690">
    <property type="entry name" value="DUF2063"/>
    <property type="match status" value="1"/>
</dbReference>
<dbReference type="GeneID" id="94365693"/>
<gene>
    <name evidence="2" type="ORF">C4N9_12405</name>
</gene>
<dbReference type="AlphaFoldDB" id="A0A2U2C8F5"/>
<dbReference type="InterPro" id="IPR044922">
    <property type="entry name" value="DUF2063_N_sf"/>
</dbReference>
<protein>
    <submittedName>
        <fullName evidence="2">DUF2063 domain-containing protein</fullName>
    </submittedName>
</protein>
<accession>A0A2U2C8F5</accession>
<evidence type="ECO:0000259" key="1">
    <source>
        <dbReference type="Pfam" id="PF09836"/>
    </source>
</evidence>
<dbReference type="OrthoDB" id="4146344at2"/>
<name>A0A2U2C8F5_9RHOB</name>
<evidence type="ECO:0000313" key="2">
    <source>
        <dbReference type="EMBL" id="PWE28147.1"/>
    </source>
</evidence>
<dbReference type="Pfam" id="PF09836">
    <property type="entry name" value="DUF2063"/>
    <property type="match status" value="1"/>
</dbReference>
<keyword evidence="3" id="KW-1185">Reference proteome</keyword>
<proteinExistence type="predicted"/>
<dbReference type="RefSeq" id="WP_109533654.1">
    <property type="nucleotide sequence ID" value="NZ_QEYD01000007.1"/>
</dbReference>
<reference evidence="2 3" key="1">
    <citation type="submission" date="2018-05" db="EMBL/GenBank/DDBJ databases">
        <title>Pararhodobacter marina sp. nov., isolated from deep-sea water of the Indian Ocean.</title>
        <authorList>
            <person name="Lai Q.Sr."/>
            <person name="Liu X."/>
            <person name="Shao Z."/>
        </authorList>
    </citation>
    <scope>NUCLEOTIDE SEQUENCE [LARGE SCALE GENOMIC DNA]</scope>
    <source>
        <strain evidence="2 3">CIC4N-9</strain>
    </source>
</reference>
<evidence type="ECO:0000313" key="3">
    <source>
        <dbReference type="Proteomes" id="UP000244940"/>
    </source>
</evidence>
<dbReference type="InterPro" id="IPR018640">
    <property type="entry name" value="DUF2063"/>
</dbReference>
<dbReference type="EMBL" id="QEYD01000007">
    <property type="protein sequence ID" value="PWE28147.1"/>
    <property type="molecule type" value="Genomic_DNA"/>
</dbReference>
<comment type="caution">
    <text evidence="2">The sequence shown here is derived from an EMBL/GenBank/DDBJ whole genome shotgun (WGS) entry which is preliminary data.</text>
</comment>
<organism evidence="2 3">
    <name type="scientific">Pararhodobacter marinus</name>
    <dbReference type="NCBI Taxonomy" id="2184063"/>
    <lineage>
        <taxon>Bacteria</taxon>
        <taxon>Pseudomonadati</taxon>
        <taxon>Pseudomonadota</taxon>
        <taxon>Alphaproteobacteria</taxon>
        <taxon>Rhodobacterales</taxon>
        <taxon>Paracoccaceae</taxon>
        <taxon>Pararhodobacter</taxon>
    </lineage>
</organism>
<sequence>MRSLPDHAATETAFHAALWSPDTPEGLAPADALDRRVAVYRNNVRHGLTRALAARFPVVERLVGAEFFSAMAGVFAAAHPPATPVLSEWGGDFPAFLSGFPPVAGLPYLPDVARFEALRGHAYHAADAPVADPAALSAGDPARLVLTLAPSVHAFASAHPALRIWQANQPGRAPAPPGSGRDHALIARRPDFAIVTEPLDAGSHAILTALLRGVPLGEAATHDPAPLLALLLRHQLISRIGERP</sequence>
<feature type="domain" description="Putative DNA-binding" evidence="1">
    <location>
        <begin position="11"/>
        <end position="97"/>
    </location>
</feature>
<dbReference type="Proteomes" id="UP000244940">
    <property type="component" value="Unassembled WGS sequence"/>
</dbReference>